<accession>A0ABS6ZII1</accession>
<feature type="region of interest" description="Disordered" evidence="2">
    <location>
        <begin position="19"/>
        <end position="89"/>
    </location>
</feature>
<evidence type="ECO:0000256" key="3">
    <source>
        <dbReference type="SAM" id="SignalP"/>
    </source>
</evidence>
<name>A0ABS6ZII1_9ACTN</name>
<feature type="chain" id="PRO_5045328244" evidence="3">
    <location>
        <begin position="19"/>
        <end position="297"/>
    </location>
</feature>
<dbReference type="PANTHER" id="PTHR15462">
    <property type="entry name" value="SERINE PROTEASE"/>
    <property type="match status" value="1"/>
</dbReference>
<organism evidence="4 5">
    <name type="scientific">Streptomyces bambusae</name>
    <dbReference type="NCBI Taxonomy" id="1550616"/>
    <lineage>
        <taxon>Bacteria</taxon>
        <taxon>Bacillati</taxon>
        <taxon>Actinomycetota</taxon>
        <taxon>Actinomycetes</taxon>
        <taxon>Kitasatosporales</taxon>
        <taxon>Streptomycetaceae</taxon>
        <taxon>Streptomyces</taxon>
    </lineage>
</organism>
<comment type="caution">
    <text evidence="4">The sequence shown here is derived from an EMBL/GenBank/DDBJ whole genome shotgun (WGS) entry which is preliminary data.</text>
</comment>
<dbReference type="InterPro" id="IPR043504">
    <property type="entry name" value="Peptidase_S1_PA_chymotrypsin"/>
</dbReference>
<feature type="compositionally biased region" description="Polar residues" evidence="2">
    <location>
        <begin position="56"/>
        <end position="70"/>
    </location>
</feature>
<dbReference type="Gene3D" id="2.40.10.10">
    <property type="entry name" value="Trypsin-like serine proteases"/>
    <property type="match status" value="2"/>
</dbReference>
<sequence>MTGVLCAVAAIAASAAVAKLVPPPEAQSAAKPAAAHGPASPRPSGTPGPGSSSRPQLNGTSPNPSASTPGKGSAQPSAPAPTPAAAPGFGGRPAFTGALFEGEVKDGHFCTATVVRSAGRNLIVTAGHCLAEGPSGLKGALFAPAYAGGNAPYGTWRIEEVFEDGRWADGGDEDYDLAFARLAPNASGVDVETAVGGADLDTGGRSDEDVTVTGYPTGRQDPRTCTIRAVRTSPTEQRVDCADFPAGTSGSAWIARDGRIIGVLTGGDTDDVSTSTVLDGYAADLYRRAERSAAAGR</sequence>
<keyword evidence="5" id="KW-1185">Reference proteome</keyword>
<evidence type="ECO:0000256" key="1">
    <source>
        <dbReference type="ARBA" id="ARBA00022729"/>
    </source>
</evidence>
<protein>
    <submittedName>
        <fullName evidence="4">Trypsin-like serine protease</fullName>
    </submittedName>
</protein>
<keyword evidence="1 3" id="KW-0732">Signal</keyword>
<evidence type="ECO:0000256" key="2">
    <source>
        <dbReference type="SAM" id="MobiDB-lite"/>
    </source>
</evidence>
<dbReference type="EMBL" id="WTFF01000564">
    <property type="protein sequence ID" value="MBW5486993.1"/>
    <property type="molecule type" value="Genomic_DNA"/>
</dbReference>
<evidence type="ECO:0000313" key="4">
    <source>
        <dbReference type="EMBL" id="MBW5486993.1"/>
    </source>
</evidence>
<feature type="compositionally biased region" description="Low complexity" evidence="2">
    <location>
        <begin position="26"/>
        <end position="39"/>
    </location>
</feature>
<evidence type="ECO:0000313" key="5">
    <source>
        <dbReference type="Proteomes" id="UP000812013"/>
    </source>
</evidence>
<feature type="region of interest" description="Disordered" evidence="2">
    <location>
        <begin position="197"/>
        <end position="222"/>
    </location>
</feature>
<proteinExistence type="predicted"/>
<dbReference type="Proteomes" id="UP000812013">
    <property type="component" value="Unassembled WGS sequence"/>
</dbReference>
<feature type="signal peptide" evidence="3">
    <location>
        <begin position="1"/>
        <end position="18"/>
    </location>
</feature>
<dbReference type="InterPro" id="IPR050966">
    <property type="entry name" value="Glutamyl_endopeptidase"/>
</dbReference>
<dbReference type="InterPro" id="IPR009003">
    <property type="entry name" value="Peptidase_S1_PA"/>
</dbReference>
<dbReference type="Pfam" id="PF13365">
    <property type="entry name" value="Trypsin_2"/>
    <property type="match status" value="1"/>
</dbReference>
<gene>
    <name evidence="4" type="ORF">GPJ59_35520</name>
</gene>
<dbReference type="SUPFAM" id="SSF50494">
    <property type="entry name" value="Trypsin-like serine proteases"/>
    <property type="match status" value="1"/>
</dbReference>
<reference evidence="4 5" key="1">
    <citation type="submission" date="2019-12" db="EMBL/GenBank/DDBJ databases">
        <title>Genome sequence of Streptomyces bambusae.</title>
        <authorList>
            <person name="Bansal K."/>
            <person name="Choksket S."/>
            <person name="Korpole S."/>
            <person name="Patil P.B."/>
        </authorList>
    </citation>
    <scope>NUCLEOTIDE SEQUENCE [LARGE SCALE GENOMIC DNA]</scope>
    <source>
        <strain evidence="4 5">SK60</strain>
    </source>
</reference>